<protein>
    <submittedName>
        <fullName evidence="1">Uncharacterized protein</fullName>
    </submittedName>
</protein>
<organism evidence="1 2">
    <name type="scientific">Aspergillus ellipticus CBS 707.79</name>
    <dbReference type="NCBI Taxonomy" id="1448320"/>
    <lineage>
        <taxon>Eukaryota</taxon>
        <taxon>Fungi</taxon>
        <taxon>Dikarya</taxon>
        <taxon>Ascomycota</taxon>
        <taxon>Pezizomycotina</taxon>
        <taxon>Eurotiomycetes</taxon>
        <taxon>Eurotiomycetidae</taxon>
        <taxon>Eurotiales</taxon>
        <taxon>Aspergillaceae</taxon>
        <taxon>Aspergillus</taxon>
        <taxon>Aspergillus subgen. Circumdati</taxon>
    </lineage>
</organism>
<evidence type="ECO:0000313" key="2">
    <source>
        <dbReference type="Proteomes" id="UP000247810"/>
    </source>
</evidence>
<dbReference type="EMBL" id="KZ825798">
    <property type="protein sequence ID" value="PYH99846.1"/>
    <property type="molecule type" value="Genomic_DNA"/>
</dbReference>
<dbReference type="AlphaFoldDB" id="A0A319DQF6"/>
<proteinExistence type="predicted"/>
<name>A0A319DQF6_9EURO</name>
<dbReference type="OrthoDB" id="76567at2759"/>
<sequence>MFMDTITQLQYQMNLIYALLPTGAKRIHQDMFVKEPDASWRPTDLLSLRSTKWPTLVLEVGWTEYLARLRYEAKWWLVHSRGEVNVAIVRVAEKSRTMSTPTHTSLLRRPYLLYRALRVLTPDALDQRVLRLAIEATDTAARTHVATTGEV</sequence>
<gene>
    <name evidence="1" type="ORF">BO71DRAFT_424630</name>
</gene>
<evidence type="ECO:0000313" key="1">
    <source>
        <dbReference type="EMBL" id="PYH99846.1"/>
    </source>
</evidence>
<keyword evidence="2" id="KW-1185">Reference proteome</keyword>
<dbReference type="Proteomes" id="UP000247810">
    <property type="component" value="Unassembled WGS sequence"/>
</dbReference>
<dbReference type="VEuPathDB" id="FungiDB:BO71DRAFT_424630"/>
<reference evidence="1 2" key="1">
    <citation type="submission" date="2018-02" db="EMBL/GenBank/DDBJ databases">
        <title>The genomes of Aspergillus section Nigri reveals drivers in fungal speciation.</title>
        <authorList>
            <consortium name="DOE Joint Genome Institute"/>
            <person name="Vesth T.C."/>
            <person name="Nybo J."/>
            <person name="Theobald S."/>
            <person name="Brandl J."/>
            <person name="Frisvad J.C."/>
            <person name="Nielsen K.F."/>
            <person name="Lyhne E.K."/>
            <person name="Kogle M.E."/>
            <person name="Kuo A."/>
            <person name="Riley R."/>
            <person name="Clum A."/>
            <person name="Nolan M."/>
            <person name="Lipzen A."/>
            <person name="Salamov A."/>
            <person name="Henrissat B."/>
            <person name="Wiebenga A."/>
            <person name="De vries R.P."/>
            <person name="Grigoriev I.V."/>
            <person name="Mortensen U.H."/>
            <person name="Andersen M.R."/>
            <person name="Baker S.E."/>
        </authorList>
    </citation>
    <scope>NUCLEOTIDE SEQUENCE [LARGE SCALE GENOMIC DNA]</scope>
    <source>
        <strain evidence="1 2">CBS 707.79</strain>
    </source>
</reference>
<accession>A0A319DQF6</accession>